<feature type="region of interest" description="Disordered" evidence="1">
    <location>
        <begin position="105"/>
        <end position="127"/>
    </location>
</feature>
<dbReference type="InterPro" id="IPR049082">
    <property type="entry name" value="T7SS_signal"/>
</dbReference>
<dbReference type="eggNOG" id="COG3209">
    <property type="taxonomic scope" value="Bacteria"/>
</dbReference>
<keyword evidence="4" id="KW-1185">Reference proteome</keyword>
<evidence type="ECO:0000259" key="2">
    <source>
        <dbReference type="Pfam" id="PF21725"/>
    </source>
</evidence>
<protein>
    <recommendedName>
        <fullName evidence="2">Putative T7SS secretion signal domain-containing protein</fullName>
    </recommendedName>
</protein>
<dbReference type="Proteomes" id="UP000031419">
    <property type="component" value="Unassembled WGS sequence"/>
</dbReference>
<organism evidence="3 4">
    <name type="scientific">Saccharopolyspora rectivirgula</name>
    <dbReference type="NCBI Taxonomy" id="28042"/>
    <lineage>
        <taxon>Bacteria</taxon>
        <taxon>Bacillati</taxon>
        <taxon>Actinomycetota</taxon>
        <taxon>Actinomycetes</taxon>
        <taxon>Pseudonocardiales</taxon>
        <taxon>Pseudonocardiaceae</taxon>
        <taxon>Saccharopolyspora</taxon>
    </lineage>
</organism>
<dbReference type="SUPFAM" id="SSF140453">
    <property type="entry name" value="EsxAB dimer-like"/>
    <property type="match status" value="1"/>
</dbReference>
<dbReference type="AlphaFoldDB" id="A0A073B1G9"/>
<name>A0A073B1G9_9PSEU</name>
<comment type="caution">
    <text evidence="3">The sequence shown here is derived from an EMBL/GenBank/DDBJ whole genome shotgun (WGS) entry which is preliminary data.</text>
</comment>
<dbReference type="STRING" id="28042.GU90_04695"/>
<dbReference type="EMBL" id="JNVU01000013">
    <property type="protein sequence ID" value="KEI45406.1"/>
    <property type="molecule type" value="Genomic_DNA"/>
</dbReference>
<dbReference type="RefSeq" id="WP_029722446.1">
    <property type="nucleotide sequence ID" value="NZ_JNVU01000013.1"/>
</dbReference>
<feature type="compositionally biased region" description="Basic and acidic residues" evidence="1">
    <location>
        <begin position="105"/>
        <end position="120"/>
    </location>
</feature>
<dbReference type="Pfam" id="PF21725">
    <property type="entry name" value="T7SS_signal"/>
    <property type="match status" value="1"/>
</dbReference>
<evidence type="ECO:0000313" key="3">
    <source>
        <dbReference type="EMBL" id="KEI45406.1"/>
    </source>
</evidence>
<dbReference type="InterPro" id="IPR036689">
    <property type="entry name" value="ESAT-6-like_sf"/>
</dbReference>
<gene>
    <name evidence="3" type="ORF">GU90_04695</name>
</gene>
<sequence>MSTRDFDALGFDPAPGEPEKITALADRYRRVAESLGEAHEALSRIGNSDGLWQGKAAEAFRGTVNDLPDLLDRGQRSLRAAGEALHGWQADLEVMQRQAAELESRAEAAKKRAERAERNPDLGLAGQEFPDEQSLRNAQARLDAAVAELNAARNEVAEILEQAKRLHAQHTEIAEEVARALRKAQELAPDEPGLLERIGSELGELLGDSIEAIGDALGELASGAWQLVKDNANLIANLADLAADLSVMVGLVGDIVGLVPPNPITEGIAMALGGASLVLQVGALGGHALARAAGGDVPDEVLAADALGVVTGTVGMIPVVGSEVSLALDVGQLAGWGVADAASGGELTTFFDDLQDYWVPKNPAQMIMGPAAPLWNAIESGIEEDQQAKSKA</sequence>
<dbReference type="Gene3D" id="1.10.287.1490">
    <property type="match status" value="1"/>
</dbReference>
<evidence type="ECO:0000256" key="1">
    <source>
        <dbReference type="SAM" id="MobiDB-lite"/>
    </source>
</evidence>
<proteinExistence type="predicted"/>
<accession>A0A073B1G9</accession>
<dbReference type="OrthoDB" id="4140785at2"/>
<evidence type="ECO:0000313" key="4">
    <source>
        <dbReference type="Proteomes" id="UP000031419"/>
    </source>
</evidence>
<reference evidence="3 4" key="1">
    <citation type="submission" date="2014-06" db="EMBL/GenBank/DDBJ databases">
        <title>Saccharopolyspora rectivirgula DSM-43113 Genome sequencing.</title>
        <authorList>
            <person name="Barrera C."/>
            <person name="Millon L."/>
            <person name="Rognon B."/>
            <person name="Zaugg C."/>
            <person name="Monod M."/>
        </authorList>
    </citation>
    <scope>NUCLEOTIDE SEQUENCE [LARGE SCALE GENOMIC DNA]</scope>
    <source>
        <strain evidence="3 4">DSM 43113</strain>
    </source>
</reference>
<feature type="domain" description="Putative T7SS secretion signal" evidence="2">
    <location>
        <begin position="16"/>
        <end position="192"/>
    </location>
</feature>